<dbReference type="STRING" id="1178515.SY83_22190"/>
<dbReference type="PANTHER" id="PTHR12110:SF41">
    <property type="entry name" value="INOSOSE DEHYDRATASE"/>
    <property type="match status" value="1"/>
</dbReference>
<dbReference type="KEGG" id="pswu:SY83_22190"/>
<accession>A0A172TNS0</accession>
<reference evidence="2 3" key="1">
    <citation type="submission" date="2015-01" db="EMBL/GenBank/DDBJ databases">
        <title>Paenibacillus swuensis/DY6/whole genome sequencing.</title>
        <authorList>
            <person name="Kim M.K."/>
            <person name="Srinivasan S."/>
            <person name="Lee J.-J."/>
        </authorList>
    </citation>
    <scope>NUCLEOTIDE SEQUENCE [LARGE SCALE GENOMIC DNA]</scope>
    <source>
        <strain evidence="2 3">DY6</strain>
    </source>
</reference>
<evidence type="ECO:0000259" key="1">
    <source>
        <dbReference type="Pfam" id="PF01261"/>
    </source>
</evidence>
<dbReference type="Pfam" id="PF01261">
    <property type="entry name" value="AP_endonuc_2"/>
    <property type="match status" value="1"/>
</dbReference>
<dbReference type="PANTHER" id="PTHR12110">
    <property type="entry name" value="HYDROXYPYRUVATE ISOMERASE"/>
    <property type="match status" value="1"/>
</dbReference>
<dbReference type="Gene3D" id="3.20.20.150">
    <property type="entry name" value="Divalent-metal-dependent TIM barrel enzymes"/>
    <property type="match status" value="1"/>
</dbReference>
<dbReference type="RefSeq" id="WP_068610530.1">
    <property type="nucleotide sequence ID" value="NZ_CP011388.1"/>
</dbReference>
<feature type="domain" description="Xylose isomerase-like TIM barrel" evidence="1">
    <location>
        <begin position="23"/>
        <end position="260"/>
    </location>
</feature>
<proteinExistence type="predicted"/>
<dbReference type="EMBL" id="CP011388">
    <property type="protein sequence ID" value="ANE48544.1"/>
    <property type="molecule type" value="Genomic_DNA"/>
</dbReference>
<evidence type="ECO:0000313" key="2">
    <source>
        <dbReference type="EMBL" id="ANE48544.1"/>
    </source>
</evidence>
<sequence>MSLKLSLCSVGCKTEGLEEIIPKTAAVGFQGVEIWSGHADQYRKRYGELNSLAVMLNQYHVTPTVIAGYSEFVRLEGGQALAALRDHLSPLIEDAVDIGAPYIRLFTDWIPSASYDERQKRRLFEGLRMAGQMAEDAGKTLILETHNDQWTDSTETTLEIIHAAQSPCVRVNLDIYNLYHMGEDPLEALEKLWPHTVNVHLKNGVHAPDGTVSYGVPIGDGEMDFIPVIEVLKSCNYQGYLAVEWFGDSFWESVQAEYDWIAGQVGPVSLVNADKL</sequence>
<dbReference type="InterPro" id="IPR050312">
    <property type="entry name" value="IolE/XylAMocC-like"/>
</dbReference>
<dbReference type="PATRIC" id="fig|1178515.4.peg.4498"/>
<name>A0A172TNS0_9BACL</name>
<organism evidence="2 3">
    <name type="scientific">Paenibacillus swuensis</name>
    <dbReference type="NCBI Taxonomy" id="1178515"/>
    <lineage>
        <taxon>Bacteria</taxon>
        <taxon>Bacillati</taxon>
        <taxon>Bacillota</taxon>
        <taxon>Bacilli</taxon>
        <taxon>Bacillales</taxon>
        <taxon>Paenibacillaceae</taxon>
        <taxon>Paenibacillus</taxon>
    </lineage>
</organism>
<keyword evidence="3" id="KW-1185">Reference proteome</keyword>
<evidence type="ECO:0000313" key="3">
    <source>
        <dbReference type="Proteomes" id="UP000076927"/>
    </source>
</evidence>
<dbReference type="Proteomes" id="UP000076927">
    <property type="component" value="Chromosome"/>
</dbReference>
<dbReference type="OrthoDB" id="9815124at2"/>
<dbReference type="InterPro" id="IPR013022">
    <property type="entry name" value="Xyl_isomerase-like_TIM-brl"/>
</dbReference>
<dbReference type="AlphaFoldDB" id="A0A172TNS0"/>
<gene>
    <name evidence="2" type="ORF">SY83_22190</name>
</gene>
<dbReference type="InterPro" id="IPR036237">
    <property type="entry name" value="Xyl_isomerase-like_sf"/>
</dbReference>
<protein>
    <recommendedName>
        <fullName evidence="1">Xylose isomerase-like TIM barrel domain-containing protein</fullName>
    </recommendedName>
</protein>
<dbReference type="SUPFAM" id="SSF51658">
    <property type="entry name" value="Xylose isomerase-like"/>
    <property type="match status" value="1"/>
</dbReference>